<feature type="transmembrane region" description="Helical" evidence="6">
    <location>
        <begin position="56"/>
        <end position="79"/>
    </location>
</feature>
<feature type="transmembrane region" description="Helical" evidence="6">
    <location>
        <begin position="389"/>
        <end position="407"/>
    </location>
</feature>
<dbReference type="InterPro" id="IPR011701">
    <property type="entry name" value="MFS"/>
</dbReference>
<dbReference type="SUPFAM" id="SSF103473">
    <property type="entry name" value="MFS general substrate transporter"/>
    <property type="match status" value="1"/>
</dbReference>
<feature type="transmembrane region" description="Helical" evidence="6">
    <location>
        <begin position="197"/>
        <end position="216"/>
    </location>
</feature>
<keyword evidence="8" id="KW-1185">Reference proteome</keyword>
<feature type="transmembrane region" description="Helical" evidence="6">
    <location>
        <begin position="91"/>
        <end position="110"/>
    </location>
</feature>
<dbReference type="NCBIfam" id="TIGR00901">
    <property type="entry name" value="2A0125"/>
    <property type="match status" value="1"/>
</dbReference>
<dbReference type="Gene3D" id="1.20.1250.20">
    <property type="entry name" value="MFS general substrate transporter like domains"/>
    <property type="match status" value="2"/>
</dbReference>
<comment type="caution">
    <text evidence="7">The sequence shown here is derived from an EMBL/GenBank/DDBJ whole genome shotgun (WGS) entry which is preliminary data.</text>
</comment>
<dbReference type="HOGENOM" id="CLU_029352_1_1_4"/>
<dbReference type="PANTHER" id="PTHR12778:SF10">
    <property type="entry name" value="MAJOR FACILITATOR SUPERFAMILY DOMAIN-CONTAINING PROTEIN 3"/>
    <property type="match status" value="1"/>
</dbReference>
<keyword evidence="2" id="KW-0813">Transport</keyword>
<dbReference type="GO" id="GO:0008800">
    <property type="term" value="F:beta-lactamase activity"/>
    <property type="evidence" value="ECO:0007669"/>
    <property type="project" value="UniProtKB-EC"/>
</dbReference>
<proteinExistence type="predicted"/>
<dbReference type="EMBL" id="AEWV01000042">
    <property type="protein sequence ID" value="EGC16341.1"/>
    <property type="molecule type" value="Genomic_DNA"/>
</dbReference>
<dbReference type="AlphaFoldDB" id="F0F241"/>
<dbReference type="GO" id="GO:0016020">
    <property type="term" value="C:membrane"/>
    <property type="evidence" value="ECO:0007669"/>
    <property type="project" value="UniProtKB-SubCell"/>
</dbReference>
<comment type="subcellular location">
    <subcellularLocation>
        <location evidence="1">Membrane</location>
        <topology evidence="1">Multi-pass membrane protein</topology>
    </subcellularLocation>
</comment>
<dbReference type="InterPro" id="IPR004752">
    <property type="entry name" value="AmpG_permease/AT-1"/>
</dbReference>
<feature type="transmembrane region" description="Helical" evidence="6">
    <location>
        <begin position="236"/>
        <end position="254"/>
    </location>
</feature>
<reference evidence="7 8" key="1">
    <citation type="submission" date="2011-01" db="EMBL/GenBank/DDBJ databases">
        <authorList>
            <person name="Muzny D."/>
            <person name="Qin X."/>
            <person name="Deng J."/>
            <person name="Jiang H."/>
            <person name="Liu Y."/>
            <person name="Qu J."/>
            <person name="Song X.-Z."/>
            <person name="Zhang L."/>
            <person name="Thornton R."/>
            <person name="Coyle M."/>
            <person name="Francisco L."/>
            <person name="Jackson L."/>
            <person name="Javaid M."/>
            <person name="Korchina V."/>
            <person name="Kovar C."/>
            <person name="Mata R."/>
            <person name="Mathew T."/>
            <person name="Ngo R."/>
            <person name="Nguyen L."/>
            <person name="Nguyen N."/>
            <person name="Okwuonu G."/>
            <person name="Ongeri F."/>
            <person name="Pham C."/>
            <person name="Simmons D."/>
            <person name="Wilczek-Boney K."/>
            <person name="Hale W."/>
            <person name="Jakkamsetti A."/>
            <person name="Pham P."/>
            <person name="Ruth R."/>
            <person name="San Lucas F."/>
            <person name="Warren J."/>
            <person name="Zhang J."/>
            <person name="Zhao Z."/>
            <person name="Zhou C."/>
            <person name="Zhu D."/>
            <person name="Lee S."/>
            <person name="Bess C."/>
            <person name="Blankenburg K."/>
            <person name="Forbes L."/>
            <person name="Fu Q."/>
            <person name="Gubbala S."/>
            <person name="Hirani K."/>
            <person name="Jayaseelan J.C."/>
            <person name="Lara F."/>
            <person name="Munidasa M."/>
            <person name="Palculict T."/>
            <person name="Patil S."/>
            <person name="Pu L.-L."/>
            <person name="Saada N."/>
            <person name="Tang L."/>
            <person name="Weissenberger G."/>
            <person name="Zhu Y."/>
            <person name="Hemphill L."/>
            <person name="Shang Y."/>
            <person name="Youmans B."/>
            <person name="Ayvaz T."/>
            <person name="Ross M."/>
            <person name="Santibanez J."/>
            <person name="Aqrawi P."/>
            <person name="Gross S."/>
            <person name="Joshi V."/>
            <person name="Fowler G."/>
            <person name="Nazareth L."/>
            <person name="Reid J."/>
            <person name="Worley K."/>
            <person name="Petrosino J."/>
            <person name="Highlander S."/>
            <person name="Gibbs R."/>
        </authorList>
    </citation>
    <scope>NUCLEOTIDE SEQUENCE [LARGE SCALE GENOMIC DNA]</scope>
    <source>
        <strain evidence="7 8">ATCC 33394</strain>
    </source>
</reference>
<feature type="transmembrane region" description="Helical" evidence="6">
    <location>
        <begin position="163"/>
        <end position="185"/>
    </location>
</feature>
<protein>
    <submittedName>
        <fullName evidence="7">Transporter, major facilitator family protein</fullName>
        <ecNumber evidence="7">3.5.2.6</ecNumber>
    </submittedName>
</protein>
<feature type="transmembrane region" description="Helical" evidence="6">
    <location>
        <begin position="20"/>
        <end position="44"/>
    </location>
</feature>
<evidence type="ECO:0000256" key="4">
    <source>
        <dbReference type="ARBA" id="ARBA00022989"/>
    </source>
</evidence>
<evidence type="ECO:0000313" key="8">
    <source>
        <dbReference type="Proteomes" id="UP000004088"/>
    </source>
</evidence>
<name>F0F241_9NEIS</name>
<dbReference type="EC" id="3.5.2.6" evidence="7"/>
<evidence type="ECO:0000256" key="3">
    <source>
        <dbReference type="ARBA" id="ARBA00022692"/>
    </source>
</evidence>
<feature type="transmembrane region" description="Helical" evidence="6">
    <location>
        <begin position="357"/>
        <end position="377"/>
    </location>
</feature>
<dbReference type="Pfam" id="PF07690">
    <property type="entry name" value="MFS_1"/>
    <property type="match status" value="1"/>
</dbReference>
<evidence type="ECO:0000256" key="2">
    <source>
        <dbReference type="ARBA" id="ARBA00022448"/>
    </source>
</evidence>
<feature type="transmembrane region" description="Helical" evidence="6">
    <location>
        <begin position="413"/>
        <end position="437"/>
    </location>
</feature>
<dbReference type="Proteomes" id="UP000004088">
    <property type="component" value="Unassembled WGS sequence"/>
</dbReference>
<feature type="transmembrane region" description="Helical" evidence="6">
    <location>
        <begin position="321"/>
        <end position="345"/>
    </location>
</feature>
<evidence type="ECO:0000256" key="5">
    <source>
        <dbReference type="ARBA" id="ARBA00023136"/>
    </source>
</evidence>
<keyword evidence="7" id="KW-0378">Hydrolase</keyword>
<keyword evidence="5 6" id="KW-0472">Membrane</keyword>
<feature type="transmembrane region" description="Helical" evidence="6">
    <location>
        <begin position="122"/>
        <end position="142"/>
    </location>
</feature>
<keyword evidence="4 6" id="KW-1133">Transmembrane helix</keyword>
<organism evidence="7 8">
    <name type="scientific">Kingella denitrificans ATCC 33394</name>
    <dbReference type="NCBI Taxonomy" id="888741"/>
    <lineage>
        <taxon>Bacteria</taxon>
        <taxon>Pseudomonadati</taxon>
        <taxon>Pseudomonadota</taxon>
        <taxon>Betaproteobacteria</taxon>
        <taxon>Neisseriales</taxon>
        <taxon>Neisseriaceae</taxon>
        <taxon>Kingella</taxon>
    </lineage>
</organism>
<sequence>MQTKPSFFKKFSVYSDRRAFTMLLLGFAAGMPLLLIFSTLSLWLSEAGIEKKTVTMFSWAALGYSFKFVWAPLIDSLPLPYLSRALGKRRAWLLLAQVLVIAAIIAMGSIDPQNPQQLAAMAMAAVLLGFSAATQDIVIDAYRIEIAPNDHAMQTVMSSTYTVGYRLGLIAAGAGSLLLAEYWGSTKAHYLYDAWRNTYWVMAAMMAAGLSTTLWMREPEHQKQPAPVKAQHSLRLLALFLVSVSVFVAVFRHVGALLPAADNAPLQAFAWESLRLGASLAAAAGAGCLAVKCRLAPSELVRQTWIAPVADFFHRYGKRAILLLALIGLYRVSDIVAGVISNVFYDNMGFSKEEIAYAVKSFGIVMSIAGGFVGGLLAQKYKIMSMMMLGAIATAATNLLFILLALRGHDVPLMYLAVGIDNLAGGFASTVFVVFLSGLTNIRFTAVQYALLSSLMTLSPKILGGYSGAMASQLGYPAFFLLTALMGVPILLLVYLTNRYIIKPSS</sequence>
<gene>
    <name evidence="7" type="primary">ampG</name>
    <name evidence="7" type="ORF">HMPREF9098_2176</name>
</gene>
<evidence type="ECO:0000313" key="7">
    <source>
        <dbReference type="EMBL" id="EGC16341.1"/>
    </source>
</evidence>
<dbReference type="InterPro" id="IPR036259">
    <property type="entry name" value="MFS_trans_sf"/>
</dbReference>
<feature type="transmembrane region" description="Helical" evidence="6">
    <location>
        <begin position="474"/>
        <end position="496"/>
    </location>
</feature>
<dbReference type="STRING" id="888741.HMPREF9098_2176"/>
<evidence type="ECO:0000256" key="1">
    <source>
        <dbReference type="ARBA" id="ARBA00004141"/>
    </source>
</evidence>
<dbReference type="PANTHER" id="PTHR12778">
    <property type="entry name" value="SOLUTE CARRIER FAMILY 33 ACETYL-COA TRANSPORTER -RELATED"/>
    <property type="match status" value="1"/>
</dbReference>
<dbReference type="GO" id="GO:0022857">
    <property type="term" value="F:transmembrane transporter activity"/>
    <property type="evidence" value="ECO:0007669"/>
    <property type="project" value="InterPro"/>
</dbReference>
<evidence type="ECO:0000256" key="6">
    <source>
        <dbReference type="SAM" id="Phobius"/>
    </source>
</evidence>
<accession>F0F241</accession>
<dbReference type="RefSeq" id="WP_003784320.1">
    <property type="nucleotide sequence ID" value="NZ_GL870929.1"/>
</dbReference>
<keyword evidence="3 6" id="KW-0812">Transmembrane</keyword>